<sequence>MLGDFDAQVYKEFVKTSSLIDERATMLDYSTTNRFGCQGAKGGGEQPKWANGLVDDADAALSLPNSLPRSRPRYAAARVVGYCQDTEPRMIQMEGSFPGLASLSPTGALPAEARLTELLTGPDS</sequence>
<comment type="caution">
    <text evidence="1">The sequence shown here is derived from an EMBL/GenBank/DDBJ whole genome shotgun (WGS) entry which is preliminary data.</text>
</comment>
<reference evidence="1" key="1">
    <citation type="submission" date="2022-07" db="EMBL/GenBank/DDBJ databases">
        <title>Genome Sequence of Xylaria arbuscula.</title>
        <authorList>
            <person name="Buettner E."/>
        </authorList>
    </citation>
    <scope>NUCLEOTIDE SEQUENCE</scope>
    <source>
        <strain evidence="1">VT107</strain>
    </source>
</reference>
<dbReference type="Proteomes" id="UP001148614">
    <property type="component" value="Unassembled WGS sequence"/>
</dbReference>
<evidence type="ECO:0000313" key="1">
    <source>
        <dbReference type="EMBL" id="KAJ3577883.1"/>
    </source>
</evidence>
<dbReference type="EMBL" id="JANPWZ010000295">
    <property type="protein sequence ID" value="KAJ3577883.1"/>
    <property type="molecule type" value="Genomic_DNA"/>
</dbReference>
<protein>
    <submittedName>
        <fullName evidence="1">Uncharacterized protein</fullName>
    </submittedName>
</protein>
<gene>
    <name evidence="1" type="ORF">NPX13_g2683</name>
</gene>
<organism evidence="1 2">
    <name type="scientific">Xylaria arbuscula</name>
    <dbReference type="NCBI Taxonomy" id="114810"/>
    <lineage>
        <taxon>Eukaryota</taxon>
        <taxon>Fungi</taxon>
        <taxon>Dikarya</taxon>
        <taxon>Ascomycota</taxon>
        <taxon>Pezizomycotina</taxon>
        <taxon>Sordariomycetes</taxon>
        <taxon>Xylariomycetidae</taxon>
        <taxon>Xylariales</taxon>
        <taxon>Xylariaceae</taxon>
        <taxon>Xylaria</taxon>
    </lineage>
</organism>
<accession>A0A9W8TNX8</accession>
<evidence type="ECO:0000313" key="2">
    <source>
        <dbReference type="Proteomes" id="UP001148614"/>
    </source>
</evidence>
<proteinExistence type="predicted"/>
<name>A0A9W8TNX8_9PEZI</name>
<dbReference type="AlphaFoldDB" id="A0A9W8TNX8"/>
<keyword evidence="2" id="KW-1185">Reference proteome</keyword>